<dbReference type="GO" id="GO:0006886">
    <property type="term" value="P:intracellular protein transport"/>
    <property type="evidence" value="ECO:0007669"/>
    <property type="project" value="UniProtKB-UniRule"/>
</dbReference>
<evidence type="ECO:0000256" key="1">
    <source>
        <dbReference type="ARBA" id="ARBA00004308"/>
    </source>
</evidence>
<protein>
    <submittedName>
        <fullName evidence="7">Mu-adaptin 3</fullName>
    </submittedName>
</protein>
<keyword evidence="4" id="KW-0472">Membrane</keyword>
<reference evidence="7 8" key="1">
    <citation type="journal article" date="2019" name="Nat. Ecol. Evol.">
        <title>Megaphylogeny resolves global patterns of mushroom evolution.</title>
        <authorList>
            <person name="Varga T."/>
            <person name="Krizsan K."/>
            <person name="Foldi C."/>
            <person name="Dima B."/>
            <person name="Sanchez-Garcia M."/>
            <person name="Sanchez-Ramirez S."/>
            <person name="Szollosi G.J."/>
            <person name="Szarkandi J.G."/>
            <person name="Papp V."/>
            <person name="Albert L."/>
            <person name="Andreopoulos W."/>
            <person name="Angelini C."/>
            <person name="Antonin V."/>
            <person name="Barry K.W."/>
            <person name="Bougher N.L."/>
            <person name="Buchanan P."/>
            <person name="Buyck B."/>
            <person name="Bense V."/>
            <person name="Catcheside P."/>
            <person name="Chovatia M."/>
            <person name="Cooper J."/>
            <person name="Damon W."/>
            <person name="Desjardin D."/>
            <person name="Finy P."/>
            <person name="Geml J."/>
            <person name="Haridas S."/>
            <person name="Hughes K."/>
            <person name="Justo A."/>
            <person name="Karasinski D."/>
            <person name="Kautmanova I."/>
            <person name="Kiss B."/>
            <person name="Kocsube S."/>
            <person name="Kotiranta H."/>
            <person name="LaButti K.M."/>
            <person name="Lechner B.E."/>
            <person name="Liimatainen K."/>
            <person name="Lipzen A."/>
            <person name="Lukacs Z."/>
            <person name="Mihaltcheva S."/>
            <person name="Morgado L.N."/>
            <person name="Niskanen T."/>
            <person name="Noordeloos M.E."/>
            <person name="Ohm R.A."/>
            <person name="Ortiz-Santana B."/>
            <person name="Ovrebo C."/>
            <person name="Racz N."/>
            <person name="Riley R."/>
            <person name="Savchenko A."/>
            <person name="Shiryaev A."/>
            <person name="Soop K."/>
            <person name="Spirin V."/>
            <person name="Szebenyi C."/>
            <person name="Tomsovsky M."/>
            <person name="Tulloss R.E."/>
            <person name="Uehling J."/>
            <person name="Grigoriev I.V."/>
            <person name="Vagvolgyi C."/>
            <person name="Papp T."/>
            <person name="Martin F.M."/>
            <person name="Miettinen O."/>
            <person name="Hibbett D.S."/>
            <person name="Nagy L.G."/>
        </authorList>
    </citation>
    <scope>NUCLEOTIDE SEQUENCE [LARGE SCALE GENOMIC DNA]</scope>
    <source>
        <strain evidence="7 8">FP101781</strain>
    </source>
</reference>
<evidence type="ECO:0000313" key="8">
    <source>
        <dbReference type="Proteomes" id="UP000298030"/>
    </source>
</evidence>
<evidence type="ECO:0000313" key="7">
    <source>
        <dbReference type="EMBL" id="TEB35576.1"/>
    </source>
</evidence>
<dbReference type="CDD" id="cd14837">
    <property type="entry name" value="AP3_Mu_N"/>
    <property type="match status" value="1"/>
</dbReference>
<dbReference type="SUPFAM" id="SSF64356">
    <property type="entry name" value="SNARE-like"/>
    <property type="match status" value="1"/>
</dbReference>
<evidence type="ECO:0000256" key="4">
    <source>
        <dbReference type="ARBA" id="ARBA00023136"/>
    </source>
</evidence>
<dbReference type="InterPro" id="IPR001392">
    <property type="entry name" value="Clathrin_mu"/>
</dbReference>
<dbReference type="AlphaFoldDB" id="A0A4Y7TN55"/>
<dbReference type="InterPro" id="IPR011012">
    <property type="entry name" value="Longin-like_dom_sf"/>
</dbReference>
<dbReference type="InterPro" id="IPR036168">
    <property type="entry name" value="AP2_Mu_C_sf"/>
</dbReference>
<evidence type="ECO:0000256" key="5">
    <source>
        <dbReference type="PIRNR" id="PIRNR005992"/>
    </source>
</evidence>
<dbReference type="EMBL" id="QPFP01000007">
    <property type="protein sequence ID" value="TEB35576.1"/>
    <property type="molecule type" value="Genomic_DNA"/>
</dbReference>
<dbReference type="GO" id="GO:0016192">
    <property type="term" value="P:vesicle-mediated transport"/>
    <property type="evidence" value="ECO:0007669"/>
    <property type="project" value="InterPro"/>
</dbReference>
<dbReference type="Pfam" id="PF00928">
    <property type="entry name" value="Adap_comp_sub"/>
    <property type="match status" value="1"/>
</dbReference>
<name>A0A4Y7TN55_COPMI</name>
<dbReference type="GO" id="GO:0030131">
    <property type="term" value="C:clathrin adaptor complex"/>
    <property type="evidence" value="ECO:0007669"/>
    <property type="project" value="UniProtKB-UniRule"/>
</dbReference>
<comment type="similarity">
    <text evidence="5">Belongs to the adaptor complexes medium subunit family.</text>
</comment>
<dbReference type="SUPFAM" id="SSF49447">
    <property type="entry name" value="Second domain of Mu2 adaptin subunit (ap50) of ap2 adaptor"/>
    <property type="match status" value="1"/>
</dbReference>
<evidence type="ECO:0000259" key="6">
    <source>
        <dbReference type="PROSITE" id="PS51072"/>
    </source>
</evidence>
<comment type="caution">
    <text evidence="7">The sequence shown here is derived from an EMBL/GenBank/DDBJ whole genome shotgun (WGS) entry which is preliminary data.</text>
</comment>
<dbReference type="Gene3D" id="3.30.450.60">
    <property type="match status" value="1"/>
</dbReference>
<dbReference type="CDD" id="cd09252">
    <property type="entry name" value="AP-3_Mu3_Cterm"/>
    <property type="match status" value="1"/>
</dbReference>
<dbReference type="PRINTS" id="PR00314">
    <property type="entry name" value="CLATHRINADPT"/>
</dbReference>
<dbReference type="Gene3D" id="2.60.40.1170">
    <property type="entry name" value="Mu homology domain, subdomain B"/>
    <property type="match status" value="2"/>
</dbReference>
<dbReference type="GO" id="GO:0012505">
    <property type="term" value="C:endomembrane system"/>
    <property type="evidence" value="ECO:0007669"/>
    <property type="project" value="UniProtKB-SubCell"/>
</dbReference>
<evidence type="ECO:0000256" key="2">
    <source>
        <dbReference type="ARBA" id="ARBA00022448"/>
    </source>
</evidence>
<evidence type="ECO:0000256" key="3">
    <source>
        <dbReference type="ARBA" id="ARBA00022927"/>
    </source>
</evidence>
<dbReference type="PROSITE" id="PS51072">
    <property type="entry name" value="MHD"/>
    <property type="match status" value="1"/>
</dbReference>
<dbReference type="InterPro" id="IPR028565">
    <property type="entry name" value="MHD"/>
</dbReference>
<keyword evidence="3 5" id="KW-0653">Protein transport</keyword>
<dbReference type="PANTHER" id="PTHR10529">
    <property type="entry name" value="AP COMPLEX SUBUNIT MU"/>
    <property type="match status" value="1"/>
</dbReference>
<dbReference type="InterPro" id="IPR050431">
    <property type="entry name" value="Adaptor_comp_med_subunit"/>
</dbReference>
<proteinExistence type="inferred from homology"/>
<dbReference type="Proteomes" id="UP000298030">
    <property type="component" value="Unassembled WGS sequence"/>
</dbReference>
<sequence>MGIDGLIILDNSGRSVIQSGFRSTTPAYPILQIDAVQHPSNADIPSACCHIACGDLRILCPISGNVDPLLGFAFIRTFVDVFEEYFGGVSLAAVKENFDVVYQLLEETLDSVGHPLTTSHNALRDIVLPPSLFSKLVNAALTSNLAGIGGSGPMHGPPVGPFSSPIPWRKAGLKYASNELYIDIAEELRAIVNKQGVPLSSNVFGKLEANCRLSGTPDCVLTFTNPQVMQDTSFHPCVRLQRWTREKSMSFVPPDGHFVLSEYRYAPSSTLAKFRGANPSSSVGVLPSKEVVPVPFAIKAKFEIEDTAASFNVTFSSRLTTRPIENVVVEFSLGEGAHAIKCVASRESGGLGRGLSSLETGMSASSMASWAFDSRKKVLRWEIPNVPPSTHWSLQGSFAASTTPPRPSHALQVRFDIQSHTFSALKVDQLKITGEGYKPYKGVRGRSSGNVEWRW</sequence>
<accession>A0A4Y7TN55</accession>
<keyword evidence="8" id="KW-1185">Reference proteome</keyword>
<organism evidence="7 8">
    <name type="scientific">Coprinellus micaceus</name>
    <name type="common">Glistening ink-cap mushroom</name>
    <name type="synonym">Coprinus micaceus</name>
    <dbReference type="NCBI Taxonomy" id="71717"/>
    <lineage>
        <taxon>Eukaryota</taxon>
        <taxon>Fungi</taxon>
        <taxon>Dikarya</taxon>
        <taxon>Basidiomycota</taxon>
        <taxon>Agaricomycotina</taxon>
        <taxon>Agaricomycetes</taxon>
        <taxon>Agaricomycetidae</taxon>
        <taxon>Agaricales</taxon>
        <taxon>Agaricineae</taxon>
        <taxon>Psathyrellaceae</taxon>
        <taxon>Coprinellus</taxon>
    </lineage>
</organism>
<keyword evidence="2 5" id="KW-0813">Transport</keyword>
<comment type="subcellular location">
    <subcellularLocation>
        <location evidence="1">Endomembrane system</location>
    </subcellularLocation>
</comment>
<dbReference type="PIRSF" id="PIRSF005992">
    <property type="entry name" value="Clathrin_mu"/>
    <property type="match status" value="1"/>
</dbReference>
<dbReference type="STRING" id="71717.A0A4Y7TN55"/>
<gene>
    <name evidence="7" type="ORF">FA13DRAFT_1728421</name>
</gene>
<feature type="domain" description="MHD" evidence="6">
    <location>
        <begin position="177"/>
        <end position="455"/>
    </location>
</feature>
<dbReference type="OrthoDB" id="870at2759"/>